<sequence length="130" mass="13767">MATITINMLSGAVENENADFMVRFSEAALAAGHAVNIFLYGNGCNMANKEVPWTGEKGITEALGAHMDASRMADRIAALAARGASIHTCHTTEYGRGTEGCDYLDGVARGNVGVSLMKFWMTSDVAFTLG</sequence>
<dbReference type="Pfam" id="PF02635">
    <property type="entry name" value="DsrE"/>
    <property type="match status" value="1"/>
</dbReference>
<keyword evidence="2" id="KW-1185">Reference proteome</keyword>
<dbReference type="GO" id="GO:0016740">
    <property type="term" value="F:transferase activity"/>
    <property type="evidence" value="ECO:0007669"/>
    <property type="project" value="UniProtKB-KW"/>
</dbReference>
<protein>
    <submittedName>
        <fullName evidence="1">tRNA 2-thiouridine synthesizing protein D</fullName>
        <ecNumber evidence="1">2.8.1.-</ecNumber>
    </submittedName>
</protein>
<dbReference type="RefSeq" id="WP_167941092.1">
    <property type="nucleotide sequence ID" value="NZ_JAATJA010000002.1"/>
</dbReference>
<organism evidence="1 2">
    <name type="scientific">Desulfobaculum xiamenense</name>
    <dbReference type="NCBI Taxonomy" id="995050"/>
    <lineage>
        <taxon>Bacteria</taxon>
        <taxon>Pseudomonadati</taxon>
        <taxon>Thermodesulfobacteriota</taxon>
        <taxon>Desulfovibrionia</taxon>
        <taxon>Desulfovibrionales</taxon>
        <taxon>Desulfovibrionaceae</taxon>
        <taxon>Desulfobaculum</taxon>
    </lineage>
</organism>
<evidence type="ECO:0000313" key="2">
    <source>
        <dbReference type="Proteomes" id="UP000580856"/>
    </source>
</evidence>
<dbReference type="EMBL" id="JAATJA010000002">
    <property type="protein sequence ID" value="NJB67989.1"/>
    <property type="molecule type" value="Genomic_DNA"/>
</dbReference>
<dbReference type="EC" id="2.8.1.-" evidence="1"/>
<dbReference type="SUPFAM" id="SSF75169">
    <property type="entry name" value="DsrEFH-like"/>
    <property type="match status" value="1"/>
</dbReference>
<dbReference type="AlphaFoldDB" id="A0A846QTM8"/>
<gene>
    <name evidence="1" type="ORF">GGQ74_001662</name>
</gene>
<dbReference type="Proteomes" id="UP000580856">
    <property type="component" value="Unassembled WGS sequence"/>
</dbReference>
<reference evidence="1 2" key="1">
    <citation type="submission" date="2020-03" db="EMBL/GenBank/DDBJ databases">
        <title>Genomic Encyclopedia of Type Strains, Phase IV (KMG-IV): sequencing the most valuable type-strain genomes for metagenomic binning, comparative biology and taxonomic classification.</title>
        <authorList>
            <person name="Goeker M."/>
        </authorList>
    </citation>
    <scope>NUCLEOTIDE SEQUENCE [LARGE SCALE GENOMIC DNA]</scope>
    <source>
        <strain evidence="1 2">DSM 24233</strain>
    </source>
</reference>
<dbReference type="Gene3D" id="3.40.1260.10">
    <property type="entry name" value="DsrEFH-like"/>
    <property type="match status" value="1"/>
</dbReference>
<dbReference type="InterPro" id="IPR003787">
    <property type="entry name" value="Sulphur_relay_DsrE/F-like"/>
</dbReference>
<comment type="caution">
    <text evidence="1">The sequence shown here is derived from an EMBL/GenBank/DDBJ whole genome shotgun (WGS) entry which is preliminary data.</text>
</comment>
<accession>A0A846QTM8</accession>
<name>A0A846QTM8_9BACT</name>
<dbReference type="InterPro" id="IPR027396">
    <property type="entry name" value="DsrEFH-like"/>
</dbReference>
<keyword evidence="1" id="KW-0808">Transferase</keyword>
<evidence type="ECO:0000313" key="1">
    <source>
        <dbReference type="EMBL" id="NJB67989.1"/>
    </source>
</evidence>
<proteinExistence type="predicted"/>